<organism evidence="2 3">
    <name type="scientific">Shewanella algae</name>
    <dbReference type="NCBI Taxonomy" id="38313"/>
    <lineage>
        <taxon>Bacteria</taxon>
        <taxon>Pseudomonadati</taxon>
        <taxon>Pseudomonadota</taxon>
        <taxon>Gammaproteobacteria</taxon>
        <taxon>Alteromonadales</taxon>
        <taxon>Shewanellaceae</taxon>
        <taxon>Shewanella</taxon>
    </lineage>
</organism>
<dbReference type="RefSeq" id="WP_115390325.1">
    <property type="nucleotide sequence ID" value="NZ_JADZHC010000051.1"/>
</dbReference>
<protein>
    <submittedName>
        <fullName evidence="2">Uncharacterized protein</fullName>
    </submittedName>
</protein>
<name>A0A380BSE3_9GAMM</name>
<keyword evidence="1" id="KW-0732">Signal</keyword>
<sequence>MAVKTFIYASALLMASTCAYASQDGMTKQESRLMAGVWQGTLGKTQIRACINEYGDSGSYYYLKYLTPISLEFKDNHFQEQDDSGRWRLSLQDDQLLGTWYLAQRDKTLPISLSRVTAADGATDCSSEAYNQALETRPQIKRGAWQSFNNALEFRELTYGGEMGLELRGAQAGLNKINHWLKQRLTSVELLELYYETRRDFLGRMGTAFSDETGVELSFANDTWLSVRFYRWAAGHGASGISINYTNFDLNTGERFHPWQWFYDTDPDKQTHQLPSGLQAKWFPTGEQEEDPEFDCGSTEYGAKGYYHLTLETQDGLDGLRFWEYPRGNGCENEFFLPLSDVAPYLNQTGRQQLGLK</sequence>
<feature type="signal peptide" evidence="1">
    <location>
        <begin position="1"/>
        <end position="21"/>
    </location>
</feature>
<dbReference type="AlphaFoldDB" id="A0A380BSE3"/>
<dbReference type="Proteomes" id="UP000254069">
    <property type="component" value="Unassembled WGS sequence"/>
</dbReference>
<accession>A0A380BSE3</accession>
<gene>
    <name evidence="2" type="ORF">NCTC10738_03787</name>
</gene>
<evidence type="ECO:0000313" key="3">
    <source>
        <dbReference type="Proteomes" id="UP000254069"/>
    </source>
</evidence>
<reference evidence="2 3" key="1">
    <citation type="submission" date="2018-06" db="EMBL/GenBank/DDBJ databases">
        <authorList>
            <consortium name="Pathogen Informatics"/>
            <person name="Doyle S."/>
        </authorList>
    </citation>
    <scope>NUCLEOTIDE SEQUENCE [LARGE SCALE GENOMIC DNA]</scope>
    <source>
        <strain evidence="2 3">NCTC10738</strain>
    </source>
</reference>
<dbReference type="EMBL" id="UGYO01000002">
    <property type="protein sequence ID" value="SUJ05215.1"/>
    <property type="molecule type" value="Genomic_DNA"/>
</dbReference>
<proteinExistence type="predicted"/>
<feature type="chain" id="PRO_5016681862" evidence="1">
    <location>
        <begin position="22"/>
        <end position="357"/>
    </location>
</feature>
<evidence type="ECO:0000256" key="1">
    <source>
        <dbReference type="SAM" id="SignalP"/>
    </source>
</evidence>
<keyword evidence="3" id="KW-1185">Reference proteome</keyword>
<evidence type="ECO:0000313" key="2">
    <source>
        <dbReference type="EMBL" id="SUJ05215.1"/>
    </source>
</evidence>